<dbReference type="EMBL" id="UINC01168084">
    <property type="protein sequence ID" value="SVD70928.1"/>
    <property type="molecule type" value="Genomic_DNA"/>
</dbReference>
<feature type="compositionally biased region" description="Basic and acidic residues" evidence="1">
    <location>
        <begin position="55"/>
        <end position="66"/>
    </location>
</feature>
<protein>
    <submittedName>
        <fullName evidence="2">Uncharacterized protein</fullName>
    </submittedName>
</protein>
<reference evidence="2" key="1">
    <citation type="submission" date="2018-05" db="EMBL/GenBank/DDBJ databases">
        <authorList>
            <person name="Lanie J.A."/>
            <person name="Ng W.-L."/>
            <person name="Kazmierczak K.M."/>
            <person name="Andrzejewski T.M."/>
            <person name="Davidsen T.M."/>
            <person name="Wayne K.J."/>
            <person name="Tettelin H."/>
            <person name="Glass J.I."/>
            <person name="Rusch D."/>
            <person name="Podicherti R."/>
            <person name="Tsui H.-C.T."/>
            <person name="Winkler M.E."/>
        </authorList>
    </citation>
    <scope>NUCLEOTIDE SEQUENCE</scope>
</reference>
<proteinExistence type="predicted"/>
<feature type="non-terminal residue" evidence="2">
    <location>
        <position position="1"/>
    </location>
</feature>
<dbReference type="AlphaFoldDB" id="A0A382XKU1"/>
<gene>
    <name evidence="2" type="ORF">METZ01_LOCUS423782</name>
</gene>
<name>A0A382XKU1_9ZZZZ</name>
<feature type="region of interest" description="Disordered" evidence="1">
    <location>
        <begin position="35"/>
        <end position="66"/>
    </location>
</feature>
<evidence type="ECO:0000256" key="1">
    <source>
        <dbReference type="SAM" id="MobiDB-lite"/>
    </source>
</evidence>
<evidence type="ECO:0000313" key="2">
    <source>
        <dbReference type="EMBL" id="SVD70928.1"/>
    </source>
</evidence>
<organism evidence="2">
    <name type="scientific">marine metagenome</name>
    <dbReference type="NCBI Taxonomy" id="408172"/>
    <lineage>
        <taxon>unclassified sequences</taxon>
        <taxon>metagenomes</taxon>
        <taxon>ecological metagenomes</taxon>
    </lineage>
</organism>
<feature type="non-terminal residue" evidence="2">
    <location>
        <position position="66"/>
    </location>
</feature>
<accession>A0A382XKU1</accession>
<sequence>NTICLPTRIGPIGSMNPTYPKTATWRFDRTVPVLASRSTKRPSRATTSSTGNARVRCDPTGRRDTS</sequence>